<dbReference type="Gene3D" id="1.25.40.10">
    <property type="entry name" value="Tetratricopeptide repeat domain"/>
    <property type="match status" value="1"/>
</dbReference>
<dbReference type="GO" id="GO:0017004">
    <property type="term" value="P:cytochrome complex assembly"/>
    <property type="evidence" value="ECO:0007669"/>
    <property type="project" value="UniProtKB-KW"/>
</dbReference>
<keyword evidence="1" id="KW-0677">Repeat</keyword>
<dbReference type="AlphaFoldDB" id="A0A381WTL4"/>
<dbReference type="PROSITE" id="PS50005">
    <property type="entry name" value="TPR"/>
    <property type="match status" value="2"/>
</dbReference>
<sequence>MILLSGFLLVFFLYRPVKITAHDDANISINKLSWSVIIVIFIAITSLLFYDHLRPTILLEKSEVIQESISLSESIISLESYLEKNPEDYESWKMLGLAKFNLGEFSSSIESFEKAVAINPDDVEMLLQYVSVLVAMQDGSFAGKPKSIIEKVLKIDPQSIHALYLYGIAATSQNDIIAAKKFWQKALYLMPENDPDREIIEQAIKMISE</sequence>
<dbReference type="SUPFAM" id="SSF48452">
    <property type="entry name" value="TPR-like"/>
    <property type="match status" value="1"/>
</dbReference>
<organism evidence="5">
    <name type="scientific">marine metagenome</name>
    <dbReference type="NCBI Taxonomy" id="408172"/>
    <lineage>
        <taxon>unclassified sequences</taxon>
        <taxon>metagenomes</taxon>
        <taxon>ecological metagenomes</taxon>
    </lineage>
</organism>
<dbReference type="PANTHER" id="PTHR47870:SF1">
    <property type="entry name" value="CYTOCHROME C-TYPE BIOGENESIS PROTEIN CCMH"/>
    <property type="match status" value="1"/>
</dbReference>
<keyword evidence="2" id="KW-0201">Cytochrome c-type biogenesis</keyword>
<dbReference type="SMART" id="SM00028">
    <property type="entry name" value="TPR"/>
    <property type="match status" value="2"/>
</dbReference>
<evidence type="ECO:0000313" key="5">
    <source>
        <dbReference type="EMBL" id="SVA55856.1"/>
    </source>
</evidence>
<evidence type="ECO:0000256" key="1">
    <source>
        <dbReference type="ARBA" id="ARBA00022737"/>
    </source>
</evidence>
<keyword evidence="3" id="KW-0472">Membrane</keyword>
<dbReference type="InterPro" id="IPR011990">
    <property type="entry name" value="TPR-like_helical_dom_sf"/>
</dbReference>
<keyword evidence="3" id="KW-0812">Transmembrane</keyword>
<protein>
    <recommendedName>
        <fullName evidence="4">Cytochrome c-type biogenesis protein H TPR domain-containing protein</fullName>
    </recommendedName>
</protein>
<evidence type="ECO:0000256" key="2">
    <source>
        <dbReference type="ARBA" id="ARBA00022748"/>
    </source>
</evidence>
<dbReference type="EMBL" id="UINC01012844">
    <property type="protein sequence ID" value="SVA55856.1"/>
    <property type="molecule type" value="Genomic_DNA"/>
</dbReference>
<dbReference type="PANTHER" id="PTHR47870">
    <property type="entry name" value="CYTOCHROME C-TYPE BIOGENESIS PROTEIN CCMH"/>
    <property type="match status" value="1"/>
</dbReference>
<dbReference type="Pfam" id="PF23914">
    <property type="entry name" value="TPR_CcmH_CycH"/>
    <property type="match status" value="1"/>
</dbReference>
<keyword evidence="3" id="KW-1133">Transmembrane helix</keyword>
<proteinExistence type="predicted"/>
<reference evidence="5" key="1">
    <citation type="submission" date="2018-05" db="EMBL/GenBank/DDBJ databases">
        <authorList>
            <person name="Lanie J.A."/>
            <person name="Ng W.-L."/>
            <person name="Kazmierczak K.M."/>
            <person name="Andrzejewski T.M."/>
            <person name="Davidsen T.M."/>
            <person name="Wayne K.J."/>
            <person name="Tettelin H."/>
            <person name="Glass J.I."/>
            <person name="Rusch D."/>
            <person name="Podicherti R."/>
            <person name="Tsui H.-C.T."/>
            <person name="Winkler M.E."/>
        </authorList>
    </citation>
    <scope>NUCLEOTIDE SEQUENCE</scope>
</reference>
<feature type="transmembrane region" description="Helical" evidence="3">
    <location>
        <begin position="31"/>
        <end position="50"/>
    </location>
</feature>
<evidence type="ECO:0000259" key="4">
    <source>
        <dbReference type="Pfam" id="PF23914"/>
    </source>
</evidence>
<dbReference type="PROSITE" id="PS50293">
    <property type="entry name" value="TPR_REGION"/>
    <property type="match status" value="1"/>
</dbReference>
<dbReference type="InterPro" id="IPR019734">
    <property type="entry name" value="TPR_rpt"/>
</dbReference>
<gene>
    <name evidence="5" type="ORF">METZ01_LOCUS108710</name>
</gene>
<accession>A0A381WTL4</accession>
<name>A0A381WTL4_9ZZZZ</name>
<dbReference type="InterPro" id="IPR051263">
    <property type="entry name" value="C-type_cytochrome_biogenesis"/>
</dbReference>
<evidence type="ECO:0000256" key="3">
    <source>
        <dbReference type="SAM" id="Phobius"/>
    </source>
</evidence>
<dbReference type="InterPro" id="IPR056413">
    <property type="entry name" value="TPR_CcmH_CycH"/>
</dbReference>
<feature type="domain" description="Cytochrome c-type biogenesis protein H TPR" evidence="4">
    <location>
        <begin position="71"/>
        <end position="196"/>
    </location>
</feature>